<gene>
    <name evidence="1" type="ORF">KO493_11980</name>
</gene>
<comment type="caution">
    <text evidence="1">The sequence shown here is derived from an EMBL/GenBank/DDBJ whole genome shotgun (WGS) entry which is preliminary data.</text>
</comment>
<evidence type="ECO:0000313" key="2">
    <source>
        <dbReference type="Proteomes" id="UP001647509"/>
    </source>
</evidence>
<name>A0ACC5UB43_9FLAO</name>
<protein>
    <submittedName>
        <fullName evidence="1">Uncharacterized protein</fullName>
    </submittedName>
</protein>
<sequence length="93" mass="10511">MPQSFVQLMSKETTHSNNKSASQASHGEEKGRNKLKPSQSLVPELRFPEFEGEWGKNILKTRIDSIDSGWSPQCEEYPAFNEEWGVLKTTAVV</sequence>
<proteinExistence type="predicted"/>
<evidence type="ECO:0000313" key="1">
    <source>
        <dbReference type="EMBL" id="MBU2951415.1"/>
    </source>
</evidence>
<accession>A0ACC5UB43</accession>
<dbReference type="EMBL" id="JAHKPD010000018">
    <property type="protein sequence ID" value="MBU2951415.1"/>
    <property type="molecule type" value="Genomic_DNA"/>
</dbReference>
<organism evidence="1 2">
    <name type="scientific">Pseudotamlana agarivorans</name>
    <dbReference type="NCBI Taxonomy" id="481183"/>
    <lineage>
        <taxon>Bacteria</taxon>
        <taxon>Pseudomonadati</taxon>
        <taxon>Bacteroidota</taxon>
        <taxon>Flavobacteriia</taxon>
        <taxon>Flavobacteriales</taxon>
        <taxon>Flavobacteriaceae</taxon>
        <taxon>Pseudotamlana</taxon>
    </lineage>
</organism>
<keyword evidence="2" id="KW-1185">Reference proteome</keyword>
<reference evidence="1" key="1">
    <citation type="submission" date="2021-05" db="EMBL/GenBank/DDBJ databases">
        <title>Draft genomes of bacteria isolated from model marine particles.</title>
        <authorList>
            <person name="Datta M.S."/>
            <person name="Schwartzman J.A."/>
            <person name="Enke T.N."/>
            <person name="Saavedra J."/>
            <person name="Cermak N."/>
            <person name="Cordero O.X."/>
        </authorList>
    </citation>
    <scope>NUCLEOTIDE SEQUENCE</scope>
    <source>
        <strain evidence="1">I2M19</strain>
    </source>
</reference>
<dbReference type="Proteomes" id="UP001647509">
    <property type="component" value="Unassembled WGS sequence"/>
</dbReference>